<gene>
    <name evidence="1" type="ORF">WN51_06304</name>
</gene>
<organism evidence="1 2">
    <name type="scientific">Melipona quadrifasciata</name>
    <dbReference type="NCBI Taxonomy" id="166423"/>
    <lineage>
        <taxon>Eukaryota</taxon>
        <taxon>Metazoa</taxon>
        <taxon>Ecdysozoa</taxon>
        <taxon>Arthropoda</taxon>
        <taxon>Hexapoda</taxon>
        <taxon>Insecta</taxon>
        <taxon>Pterygota</taxon>
        <taxon>Neoptera</taxon>
        <taxon>Endopterygota</taxon>
        <taxon>Hymenoptera</taxon>
        <taxon>Apocrita</taxon>
        <taxon>Aculeata</taxon>
        <taxon>Apoidea</taxon>
        <taxon>Anthophila</taxon>
        <taxon>Apidae</taxon>
        <taxon>Melipona</taxon>
    </lineage>
</organism>
<dbReference type="Proteomes" id="UP000053105">
    <property type="component" value="Unassembled WGS sequence"/>
</dbReference>
<accession>A0A0N0U397</accession>
<dbReference type="EMBL" id="KQ435898">
    <property type="protein sequence ID" value="KOX69151.1"/>
    <property type="molecule type" value="Genomic_DNA"/>
</dbReference>
<sequence length="76" mass="8567">MTSLLLSVQMSLEIATSCGNSEISTGSTCKTTEITPKLERQLIARVFWGIRFVRFTLGLERRSQKITLGFVFKLLL</sequence>
<dbReference type="AlphaFoldDB" id="A0A0N0U397"/>
<proteinExistence type="predicted"/>
<name>A0A0N0U397_9HYME</name>
<evidence type="ECO:0000313" key="2">
    <source>
        <dbReference type="Proteomes" id="UP000053105"/>
    </source>
</evidence>
<protein>
    <submittedName>
        <fullName evidence="1">Uncharacterized protein</fullName>
    </submittedName>
</protein>
<evidence type="ECO:0000313" key="1">
    <source>
        <dbReference type="EMBL" id="KOX69151.1"/>
    </source>
</evidence>
<reference evidence="1 2" key="1">
    <citation type="submission" date="2015-07" db="EMBL/GenBank/DDBJ databases">
        <title>The genome of Melipona quadrifasciata.</title>
        <authorList>
            <person name="Pan H."/>
            <person name="Kapheim K."/>
        </authorList>
    </citation>
    <scope>NUCLEOTIDE SEQUENCE [LARGE SCALE GENOMIC DNA]</scope>
    <source>
        <strain evidence="1">0111107301</strain>
        <tissue evidence="1">Whole body</tissue>
    </source>
</reference>
<keyword evidence="2" id="KW-1185">Reference proteome</keyword>